<dbReference type="KEGG" id="acae:HYG86_00785"/>
<sequence length="333" mass="37701">MKLIFRVTGGPDIGYGHFYRSYSLAEAFTRYKGVNNILFIINSELEDNLIGSNYNYIVSESFNKDIEIIRNFKPDLFILDTYLGNSEYLLKVRELTKIMIFDDNNDIYDSNIPHILLNGNVHANTLNYSISKSKLSLLGPNFLVMKKEYWDKSDEKILPKEGLLITTGGTDKHGVSYEILNGLKGINCKKTVIIGPGYHTDLIKKIESIQDNYTSIIYKPTSLKKYIGSSKIGITAGGSTIYEIISQNSIPLIFSLAENQEKICDTFMKEGINYFGAFPKINFDSLYECTRLYLNAEQKVETNSNKLVDGQGAFRVVNTVSDYLKLCYDESKG</sequence>
<accession>A0A7G9W3Z7</accession>
<dbReference type="Gene3D" id="3.40.50.11190">
    <property type="match status" value="1"/>
</dbReference>
<evidence type="ECO:0000313" key="2">
    <source>
        <dbReference type="Proteomes" id="UP000516160"/>
    </source>
</evidence>
<dbReference type="Proteomes" id="UP000516160">
    <property type="component" value="Chromosome"/>
</dbReference>
<gene>
    <name evidence="1" type="ORF">HYG86_00785</name>
</gene>
<dbReference type="AlphaFoldDB" id="A0A7G9W3Z7"/>
<dbReference type="RefSeq" id="WP_213167076.1">
    <property type="nucleotide sequence ID" value="NZ_CP058559.1"/>
</dbReference>
<evidence type="ECO:0000313" key="1">
    <source>
        <dbReference type="EMBL" id="QNO13409.1"/>
    </source>
</evidence>
<dbReference type="Gene3D" id="3.40.50.2000">
    <property type="entry name" value="Glycogen Phosphorylase B"/>
    <property type="match status" value="1"/>
</dbReference>
<name>A0A7G9W3Z7_ALKCA</name>
<protein>
    <recommendedName>
        <fullName evidence="3">UDP-2,4-diacetamido-2,4, 6-trideoxy-beta-L-altropyranose hydrolase</fullName>
    </recommendedName>
</protein>
<reference evidence="1 2" key="1">
    <citation type="submission" date="2020-07" db="EMBL/GenBank/DDBJ databases">
        <title>Alkalicella. sp. LB2 genome.</title>
        <authorList>
            <person name="Postec A."/>
            <person name="Quemeneur M."/>
        </authorList>
    </citation>
    <scope>NUCLEOTIDE SEQUENCE [LARGE SCALE GENOMIC DNA]</scope>
    <source>
        <strain evidence="1 2">LB2</strain>
    </source>
</reference>
<dbReference type="EMBL" id="CP058559">
    <property type="protein sequence ID" value="QNO13409.1"/>
    <property type="molecule type" value="Genomic_DNA"/>
</dbReference>
<keyword evidence="2" id="KW-1185">Reference proteome</keyword>
<evidence type="ECO:0008006" key="3">
    <source>
        <dbReference type="Google" id="ProtNLM"/>
    </source>
</evidence>
<organism evidence="1 2">
    <name type="scientific">Alkalicella caledoniensis</name>
    <dbReference type="NCBI Taxonomy" id="2731377"/>
    <lineage>
        <taxon>Bacteria</taxon>
        <taxon>Bacillati</taxon>
        <taxon>Bacillota</taxon>
        <taxon>Clostridia</taxon>
        <taxon>Eubacteriales</taxon>
        <taxon>Proteinivoracaceae</taxon>
        <taxon>Alkalicella</taxon>
    </lineage>
</organism>
<proteinExistence type="predicted"/>